<dbReference type="GO" id="GO:0003964">
    <property type="term" value="F:RNA-directed DNA polymerase activity"/>
    <property type="evidence" value="ECO:0007669"/>
    <property type="project" value="UniProtKB-KW"/>
</dbReference>
<dbReference type="GO" id="GO:0003676">
    <property type="term" value="F:nucleic acid binding"/>
    <property type="evidence" value="ECO:0007669"/>
    <property type="project" value="InterPro"/>
</dbReference>
<dbReference type="InterPro" id="IPR041588">
    <property type="entry name" value="Integrase_H2C2"/>
</dbReference>
<keyword evidence="5" id="KW-0255">Endonuclease</keyword>
<dbReference type="PANTHER" id="PTHR37984">
    <property type="entry name" value="PROTEIN CBG26694"/>
    <property type="match status" value="1"/>
</dbReference>
<dbReference type="CDD" id="cd09274">
    <property type="entry name" value="RNase_HI_RT_Ty3"/>
    <property type="match status" value="1"/>
</dbReference>
<dbReference type="FunFam" id="3.30.70.270:FF:000020">
    <property type="entry name" value="Transposon Tf2-6 polyprotein-like Protein"/>
    <property type="match status" value="1"/>
</dbReference>
<dbReference type="GO" id="GO:0042575">
    <property type="term" value="C:DNA polymerase complex"/>
    <property type="evidence" value="ECO:0007669"/>
    <property type="project" value="UniProtKB-ARBA"/>
</dbReference>
<evidence type="ECO:0000313" key="11">
    <source>
        <dbReference type="WBParaSite" id="PDA_v2.g8823.t1"/>
    </source>
</evidence>
<evidence type="ECO:0000256" key="5">
    <source>
        <dbReference type="ARBA" id="ARBA00022759"/>
    </source>
</evidence>
<evidence type="ECO:0000256" key="3">
    <source>
        <dbReference type="ARBA" id="ARBA00022695"/>
    </source>
</evidence>
<dbReference type="EC" id="2.7.7.49" evidence="1"/>
<dbReference type="Pfam" id="PF00665">
    <property type="entry name" value="rve"/>
    <property type="match status" value="1"/>
</dbReference>
<dbReference type="CDD" id="cd01647">
    <property type="entry name" value="RT_LTR"/>
    <property type="match status" value="1"/>
</dbReference>
<dbReference type="Gene3D" id="1.10.340.70">
    <property type="match status" value="1"/>
</dbReference>
<dbReference type="InterPro" id="IPR041373">
    <property type="entry name" value="RT_RNaseH"/>
</dbReference>
<dbReference type="InterPro" id="IPR043502">
    <property type="entry name" value="DNA/RNA_pol_sf"/>
</dbReference>
<accession>A0A914R2Q9</accession>
<feature type="region of interest" description="Disordered" evidence="8">
    <location>
        <begin position="25"/>
        <end position="46"/>
    </location>
</feature>
<evidence type="ECO:0000256" key="6">
    <source>
        <dbReference type="ARBA" id="ARBA00022801"/>
    </source>
</evidence>
<dbReference type="GO" id="GO:0016787">
    <property type="term" value="F:hydrolase activity"/>
    <property type="evidence" value="ECO:0007669"/>
    <property type="project" value="UniProtKB-KW"/>
</dbReference>
<evidence type="ECO:0000256" key="7">
    <source>
        <dbReference type="ARBA" id="ARBA00022918"/>
    </source>
</evidence>
<dbReference type="Gene3D" id="3.30.420.10">
    <property type="entry name" value="Ribonuclease H-like superfamily/Ribonuclease H"/>
    <property type="match status" value="1"/>
</dbReference>
<keyword evidence="4" id="KW-0540">Nuclease</keyword>
<dbReference type="InterPro" id="IPR043128">
    <property type="entry name" value="Rev_trsase/Diguanyl_cyclase"/>
</dbReference>
<feature type="region of interest" description="Disordered" evidence="8">
    <location>
        <begin position="995"/>
        <end position="1059"/>
    </location>
</feature>
<feature type="compositionally biased region" description="Low complexity" evidence="8">
    <location>
        <begin position="1018"/>
        <end position="1034"/>
    </location>
</feature>
<dbReference type="Pfam" id="PF00078">
    <property type="entry name" value="RVT_1"/>
    <property type="match status" value="1"/>
</dbReference>
<evidence type="ECO:0000256" key="2">
    <source>
        <dbReference type="ARBA" id="ARBA00022679"/>
    </source>
</evidence>
<dbReference type="InterPro" id="IPR036397">
    <property type="entry name" value="RNaseH_sf"/>
</dbReference>
<feature type="compositionally biased region" description="Polar residues" evidence="8">
    <location>
        <begin position="998"/>
        <end position="1008"/>
    </location>
</feature>
<keyword evidence="7" id="KW-0695">RNA-directed DNA polymerase</keyword>
<dbReference type="InterPro" id="IPR000477">
    <property type="entry name" value="RT_dom"/>
</dbReference>
<evidence type="ECO:0000256" key="4">
    <source>
        <dbReference type="ARBA" id="ARBA00022722"/>
    </source>
</evidence>
<dbReference type="PANTHER" id="PTHR37984:SF5">
    <property type="entry name" value="PROTEIN NYNRIN-LIKE"/>
    <property type="match status" value="1"/>
</dbReference>
<dbReference type="Proteomes" id="UP000887578">
    <property type="component" value="Unplaced"/>
</dbReference>
<evidence type="ECO:0000313" key="10">
    <source>
        <dbReference type="Proteomes" id="UP000887578"/>
    </source>
</evidence>
<feature type="compositionally biased region" description="Basic and acidic residues" evidence="8">
    <location>
        <begin position="1035"/>
        <end position="1047"/>
    </location>
</feature>
<evidence type="ECO:0000256" key="8">
    <source>
        <dbReference type="SAM" id="MobiDB-lite"/>
    </source>
</evidence>
<dbReference type="InterPro" id="IPR001584">
    <property type="entry name" value="Integrase_cat-core"/>
</dbReference>
<name>A0A914R2Q9_9BILA</name>
<organism evidence="10 11">
    <name type="scientific">Panagrolaimus davidi</name>
    <dbReference type="NCBI Taxonomy" id="227884"/>
    <lineage>
        <taxon>Eukaryota</taxon>
        <taxon>Metazoa</taxon>
        <taxon>Ecdysozoa</taxon>
        <taxon>Nematoda</taxon>
        <taxon>Chromadorea</taxon>
        <taxon>Rhabditida</taxon>
        <taxon>Tylenchina</taxon>
        <taxon>Panagrolaimomorpha</taxon>
        <taxon>Panagrolaimoidea</taxon>
        <taxon>Panagrolaimidae</taxon>
        <taxon>Panagrolaimus</taxon>
    </lineage>
</organism>
<feature type="compositionally biased region" description="Basic residues" evidence="8">
    <location>
        <begin position="32"/>
        <end position="42"/>
    </location>
</feature>
<dbReference type="InterPro" id="IPR050951">
    <property type="entry name" value="Retrovirus_Pol_polyprotein"/>
</dbReference>
<feature type="domain" description="Integrase catalytic" evidence="9">
    <location>
        <begin position="736"/>
        <end position="893"/>
    </location>
</feature>
<dbReference type="Pfam" id="PF17917">
    <property type="entry name" value="RT_RNaseH"/>
    <property type="match status" value="1"/>
</dbReference>
<keyword evidence="2" id="KW-0808">Transferase</keyword>
<dbReference type="WBParaSite" id="PDA_v2.g8823.t1">
    <property type="protein sequence ID" value="PDA_v2.g8823.t1"/>
    <property type="gene ID" value="PDA_v2.g8823"/>
</dbReference>
<dbReference type="FunFam" id="1.10.340.70:FF:000003">
    <property type="entry name" value="Protein CBG25708"/>
    <property type="match status" value="1"/>
</dbReference>
<dbReference type="Pfam" id="PF17921">
    <property type="entry name" value="Integrase_H2C2"/>
    <property type="match status" value="1"/>
</dbReference>
<sequence length="1059" mass="119245">MTDTFETHRDQKILTGASVNFVQKVSSGQSKQHSKKGGKKQQSKPMVPCASCGGAHARETCKFKNAECRFCKKSGHIEKVCMKKNNTQSVSGTGSNQSSRRPQVRFVDATSSAAVPACTGCTKAIRGSSSLHVYGIQEDVKVDACSISSSRGRLILDDIVCNAVVNDCIAPPGAVEALIEEFKSLFAEGLGKCTKVKIHLKLKKDATPFYTRPRRFSLHGTEVLKSVIEQNVAQDVVVKVGLTDSAEYVSPCSLVPKKDGRHRLVVDYSTGLNERLQEPCYNLPLPEDIFAKLAGCTTAVSDFQEVVEMLLEDIDPSSPYLDDVLVGSFGVDTHTQDLRRTLGRAMEWGFRLNAKKCKLYYSEIKFLGKVINANGIRPDPDKVAAIVRMPDPTDVSTLRSFLGLVNYYQHFIPAFRDLREPLDDLLKDGAEWKWDDIHRQTAKEIRRKLSDECLLTHFDPRLPLIVAADASQNGMGGVISHAYPDGQEKPIQFFSRALNVTQRKYSQTDKEALALVTAIKLFHRYLEGRRFTLLTDHKALLSLFGDKKNLPILAANRLHRWSIFLAAYNFDIKYRKTTEFGQADAVSRLIARTRDIPELYEEEEVLEDAVFDEISVNQISQLPVNAEEIKKEYEKDDFGHSLLNQFDKGVADTKFSLVNGIIMMNNRVYIPATLRQRVLEQLHTGHTGITLTKQMARQFVYWPGITKDIEKMVNSCFSCIQLSKMPAKSTLASWSVPFNPGDRIHIDYADTLGKSFLVIVDSYSKWMDVYMMDSKATSSETIIALKRYIAENGIPRVIVSDNGGQFTSYEFAEFCDMYGIYHIRSPVYHPQSNGQAERFVDILKRFIQKKVIQCGPNLNLKNCVNEFLHIQRTTPSTATIGHVIPAFAHHGREHRTIMELLRPQLYDSAGPDLKMEKQFDLQYGARPRGFTIGEHVFARTHKRKPWFEGIVQESHGKKLYSILGMDGKTHRLHANQLIKRELMIPEDDELPVVAVPDNQPSGQISPTVSRPMPPRRSATPVPAVAVQSPVAVPEPVRRSARERRQTEFLRPNPKMKSYV</sequence>
<evidence type="ECO:0000259" key="9">
    <source>
        <dbReference type="PROSITE" id="PS50994"/>
    </source>
</evidence>
<keyword evidence="10" id="KW-1185">Reference proteome</keyword>
<dbReference type="SUPFAM" id="SSF56672">
    <property type="entry name" value="DNA/RNA polymerases"/>
    <property type="match status" value="1"/>
</dbReference>
<protein>
    <recommendedName>
        <fullName evidence="1">RNA-directed DNA polymerase</fullName>
        <ecNumber evidence="1">2.7.7.49</ecNumber>
    </recommendedName>
</protein>
<keyword evidence="3" id="KW-0548">Nucleotidyltransferase</keyword>
<dbReference type="AlphaFoldDB" id="A0A914R2Q9"/>
<evidence type="ECO:0000256" key="1">
    <source>
        <dbReference type="ARBA" id="ARBA00012493"/>
    </source>
</evidence>
<dbReference type="PROSITE" id="PS50994">
    <property type="entry name" value="INTEGRASE"/>
    <property type="match status" value="1"/>
</dbReference>
<keyword evidence="6" id="KW-0378">Hydrolase</keyword>
<dbReference type="InterPro" id="IPR012337">
    <property type="entry name" value="RNaseH-like_sf"/>
</dbReference>
<dbReference type="GO" id="GO:0004519">
    <property type="term" value="F:endonuclease activity"/>
    <property type="evidence" value="ECO:0007669"/>
    <property type="project" value="UniProtKB-KW"/>
</dbReference>
<proteinExistence type="predicted"/>
<dbReference type="Gene3D" id="3.30.70.270">
    <property type="match status" value="2"/>
</dbReference>
<reference evidence="11" key="1">
    <citation type="submission" date="2022-11" db="UniProtKB">
        <authorList>
            <consortium name="WormBaseParasite"/>
        </authorList>
    </citation>
    <scope>IDENTIFICATION</scope>
</reference>
<dbReference type="GO" id="GO:0015074">
    <property type="term" value="P:DNA integration"/>
    <property type="evidence" value="ECO:0007669"/>
    <property type="project" value="InterPro"/>
</dbReference>
<dbReference type="SUPFAM" id="SSF53098">
    <property type="entry name" value="Ribonuclease H-like"/>
    <property type="match status" value="1"/>
</dbReference>